<accession>A0ABQ9YYL5</accession>
<gene>
    <name evidence="2" type="ORF">OUZ56_010820</name>
</gene>
<keyword evidence="1" id="KW-0472">Membrane</keyword>
<keyword evidence="1" id="KW-0812">Transmembrane</keyword>
<evidence type="ECO:0000313" key="2">
    <source>
        <dbReference type="EMBL" id="KAK4005745.1"/>
    </source>
</evidence>
<reference evidence="2 3" key="1">
    <citation type="journal article" date="2023" name="Nucleic Acids Res.">
        <title>The hologenome of Daphnia magna reveals possible DNA methylation and microbiome-mediated evolution of the host genome.</title>
        <authorList>
            <person name="Chaturvedi A."/>
            <person name="Li X."/>
            <person name="Dhandapani V."/>
            <person name="Marshall H."/>
            <person name="Kissane S."/>
            <person name="Cuenca-Cambronero M."/>
            <person name="Asole G."/>
            <person name="Calvet F."/>
            <person name="Ruiz-Romero M."/>
            <person name="Marangio P."/>
            <person name="Guigo R."/>
            <person name="Rago D."/>
            <person name="Mirbahai L."/>
            <person name="Eastwood N."/>
            <person name="Colbourne J.K."/>
            <person name="Zhou J."/>
            <person name="Mallon E."/>
            <person name="Orsini L."/>
        </authorList>
    </citation>
    <scope>NUCLEOTIDE SEQUENCE [LARGE SCALE GENOMIC DNA]</scope>
    <source>
        <strain evidence="2">LRV0_1</strain>
    </source>
</reference>
<evidence type="ECO:0000313" key="3">
    <source>
        <dbReference type="Proteomes" id="UP001234178"/>
    </source>
</evidence>
<feature type="transmembrane region" description="Helical" evidence="1">
    <location>
        <begin position="6"/>
        <end position="30"/>
    </location>
</feature>
<keyword evidence="1" id="KW-1133">Transmembrane helix</keyword>
<protein>
    <submittedName>
        <fullName evidence="2">Uncharacterized protein</fullName>
    </submittedName>
</protein>
<comment type="caution">
    <text evidence="2">The sequence shown here is derived from an EMBL/GenBank/DDBJ whole genome shotgun (WGS) entry which is preliminary data.</text>
</comment>
<sequence length="103" mass="11488">MEEPWTLVVVAMCACLVVCVLLFTIFRCCLCSYKGMKNHKMDTARYIIPFDYRPSVVMTVDDTSATEKTNDNSTAIHLSSPSSVKVNTLTAPVYHNTSNTCEN</sequence>
<proteinExistence type="predicted"/>
<keyword evidence="3" id="KW-1185">Reference proteome</keyword>
<dbReference type="EMBL" id="JAOYFB010000002">
    <property type="protein sequence ID" value="KAK4005745.1"/>
    <property type="molecule type" value="Genomic_DNA"/>
</dbReference>
<evidence type="ECO:0000256" key="1">
    <source>
        <dbReference type="SAM" id="Phobius"/>
    </source>
</evidence>
<dbReference type="Proteomes" id="UP001234178">
    <property type="component" value="Unassembled WGS sequence"/>
</dbReference>
<organism evidence="2 3">
    <name type="scientific">Daphnia magna</name>
    <dbReference type="NCBI Taxonomy" id="35525"/>
    <lineage>
        <taxon>Eukaryota</taxon>
        <taxon>Metazoa</taxon>
        <taxon>Ecdysozoa</taxon>
        <taxon>Arthropoda</taxon>
        <taxon>Crustacea</taxon>
        <taxon>Branchiopoda</taxon>
        <taxon>Diplostraca</taxon>
        <taxon>Cladocera</taxon>
        <taxon>Anomopoda</taxon>
        <taxon>Daphniidae</taxon>
        <taxon>Daphnia</taxon>
    </lineage>
</organism>
<name>A0ABQ9YYL5_9CRUS</name>